<name>A0A8B7UGW0_CASCN</name>
<accession>A0A8B7UGW0</accession>
<reference evidence="2" key="1">
    <citation type="submission" date="2025-08" db="UniProtKB">
        <authorList>
            <consortium name="RefSeq"/>
        </authorList>
    </citation>
    <scope>IDENTIFICATION</scope>
    <source>
        <tissue evidence="2">Leukocyte</tissue>
    </source>
</reference>
<feature type="compositionally biased region" description="Basic and acidic residues" evidence="1">
    <location>
        <begin position="23"/>
        <end position="33"/>
    </location>
</feature>
<dbReference type="RefSeq" id="XP_020017260.1">
    <property type="nucleotide sequence ID" value="XM_020161671.1"/>
</dbReference>
<sequence>MAVGRTEVEPLWGGGRSQGDPSGRGRAEGRRPLEGLQTPAPASAAAGLAVPCGSGGDGGLGGGGGGCCCGGDGGAALRRELGQTQPDSGIRVLQNTRHIALRWNGDVCMREPPLTRPVMYILLFLTGPFI</sequence>
<evidence type="ECO:0000256" key="1">
    <source>
        <dbReference type="SAM" id="MobiDB-lite"/>
    </source>
</evidence>
<protein>
    <submittedName>
        <fullName evidence="2">Twist-related protein 1-like</fullName>
    </submittedName>
</protein>
<dbReference type="KEGG" id="ccan:109685021"/>
<gene>
    <name evidence="2" type="primary">LOC109685021</name>
</gene>
<evidence type="ECO:0000313" key="2">
    <source>
        <dbReference type="RefSeq" id="XP_020017260.1"/>
    </source>
</evidence>
<feature type="region of interest" description="Disordered" evidence="1">
    <location>
        <begin position="1"/>
        <end position="44"/>
    </location>
</feature>
<dbReference type="AlphaFoldDB" id="A0A8B7UGW0"/>
<organism evidence="2">
    <name type="scientific">Castor canadensis</name>
    <name type="common">American beaver</name>
    <dbReference type="NCBI Taxonomy" id="51338"/>
    <lineage>
        <taxon>Eukaryota</taxon>
        <taxon>Metazoa</taxon>
        <taxon>Chordata</taxon>
        <taxon>Craniata</taxon>
        <taxon>Vertebrata</taxon>
        <taxon>Euteleostomi</taxon>
        <taxon>Mammalia</taxon>
        <taxon>Eutheria</taxon>
        <taxon>Euarchontoglires</taxon>
        <taxon>Glires</taxon>
        <taxon>Rodentia</taxon>
        <taxon>Castorimorpha</taxon>
        <taxon>Castoridae</taxon>
        <taxon>Castor</taxon>
    </lineage>
</organism>
<proteinExistence type="predicted"/>